<protein>
    <recommendedName>
        <fullName evidence="2">Rab-GAP TBC domain-containing protein</fullName>
    </recommendedName>
</protein>
<reference evidence="3" key="1">
    <citation type="submission" date="2023-08" db="EMBL/GenBank/DDBJ databases">
        <authorList>
            <person name="Chen Y."/>
            <person name="Shah S."/>
            <person name="Dougan E. K."/>
            <person name="Thang M."/>
            <person name="Chan C."/>
        </authorList>
    </citation>
    <scope>NUCLEOTIDE SEQUENCE</scope>
</reference>
<dbReference type="AlphaFoldDB" id="A0AA36NAP8"/>
<name>A0AA36NAP8_9DINO</name>
<dbReference type="InterPro" id="IPR042507">
    <property type="entry name" value="TBC1D19"/>
</dbReference>
<proteinExistence type="predicted"/>
<dbReference type="Gene3D" id="1.10.472.80">
    <property type="entry name" value="Ypt/Rab-GAP domain of gyp1p, domain 3"/>
    <property type="match status" value="1"/>
</dbReference>
<feature type="region of interest" description="Disordered" evidence="1">
    <location>
        <begin position="101"/>
        <end position="129"/>
    </location>
</feature>
<accession>A0AA36NAP8</accession>
<dbReference type="PANTHER" id="PTHR16110">
    <property type="entry name" value="TBC1 DOMAIN FAMILY MEMBER 19"/>
    <property type="match status" value="1"/>
</dbReference>
<comment type="caution">
    <text evidence="3">The sequence shown here is derived from an EMBL/GenBank/DDBJ whole genome shotgun (WGS) entry which is preliminary data.</text>
</comment>
<evidence type="ECO:0000313" key="3">
    <source>
        <dbReference type="EMBL" id="CAJ1396576.1"/>
    </source>
</evidence>
<gene>
    <name evidence="3" type="ORF">EVOR1521_LOCUS20780</name>
</gene>
<keyword evidence="4" id="KW-1185">Reference proteome</keyword>
<organism evidence="3 4">
    <name type="scientific">Effrenium voratum</name>
    <dbReference type="NCBI Taxonomy" id="2562239"/>
    <lineage>
        <taxon>Eukaryota</taxon>
        <taxon>Sar</taxon>
        <taxon>Alveolata</taxon>
        <taxon>Dinophyceae</taxon>
        <taxon>Suessiales</taxon>
        <taxon>Symbiodiniaceae</taxon>
        <taxon>Effrenium</taxon>
    </lineage>
</organism>
<dbReference type="Pfam" id="PF00566">
    <property type="entry name" value="RabGAP-TBC"/>
    <property type="match status" value="1"/>
</dbReference>
<evidence type="ECO:0000259" key="2">
    <source>
        <dbReference type="PROSITE" id="PS50086"/>
    </source>
</evidence>
<dbReference type="SUPFAM" id="SSF47923">
    <property type="entry name" value="Ypt/Rab-GAP domain of gyp1p"/>
    <property type="match status" value="1"/>
</dbReference>
<evidence type="ECO:0000256" key="1">
    <source>
        <dbReference type="SAM" id="MobiDB-lite"/>
    </source>
</evidence>
<dbReference type="EMBL" id="CAUJNA010003236">
    <property type="protein sequence ID" value="CAJ1396576.1"/>
    <property type="molecule type" value="Genomic_DNA"/>
</dbReference>
<sequence length="753" mass="84620">MDDDVKEVLAALRREAFFWRAKQATKDQLLRPLEDATSGTEREAVERAFAASGFRDKVKAFAFLRLRSMRPGTQDSPSVDWARRQWSELLLQRLQKLSQEQRQPFLRRRPKPLTSEDNPGKPREEEVSTRHIVDLNSLYNLITRDLRTRLARDSSNRPGAMPALGSEMSGIHLRSLEELRLRYGELAPGYGHLGVWRPSNSWAEVPELPEARDARAEAAKLEMKRRRLGQKLLVNAYPAELQILARFGVSPSLRREVWGACLGAKHGAALQEAARGICEWEWLTDDVLRLDVAEHCANDVSYFPFDELVEALVLALSRDPQVSKLCESGSPQIPIVVGEAVAQRGPALSEAVVKDTAGEGEQFLPPSGVVPFKGFSNYACPFAFLSDRLETAYPLFRGFYCRHLSRLHSISGQAETLVTLCGLFEQLTAQAAPRAVQHLLALDTSPLRYAFHWIVTGFVGCLPAEQILHLWDRVLGFDSVELVPVLAAAVFALRARLVLAARRQEEVQLLFADVSCVKAIPLLQAFLFGSDLGVDPWDLFREVNGQIPDGRSTVLKEHHVGSVGFWSRSFSASDVVAMRRTPTRRVIDSRQPPEELLSPKSTMEVLTPKATLDPANRRSRLHYTCRIEDGFSPTNFLPSVTTPGTKSRALDDWRVGEGSRIMNYLQPKKYRPMSLYGEAFQGKWNTDWHDVSHISALRQKYPWARESIELKALPHPEGPNAQEIRRNRNFGPSHGADKCVRGMIRCGSLCMIP</sequence>
<dbReference type="PANTHER" id="PTHR16110:SF1">
    <property type="entry name" value="TBC1 DOMAIN FAMILY MEMBER 19"/>
    <property type="match status" value="1"/>
</dbReference>
<evidence type="ECO:0000313" key="4">
    <source>
        <dbReference type="Proteomes" id="UP001178507"/>
    </source>
</evidence>
<dbReference type="InterPro" id="IPR000195">
    <property type="entry name" value="Rab-GAP-TBC_dom"/>
</dbReference>
<dbReference type="PROSITE" id="PS50086">
    <property type="entry name" value="TBC_RABGAP"/>
    <property type="match status" value="1"/>
</dbReference>
<dbReference type="InterPro" id="IPR035969">
    <property type="entry name" value="Rab-GAP_TBC_sf"/>
</dbReference>
<feature type="compositionally biased region" description="Basic and acidic residues" evidence="1">
    <location>
        <begin position="118"/>
        <end position="129"/>
    </location>
</feature>
<feature type="domain" description="Rab-GAP TBC" evidence="2">
    <location>
        <begin position="248"/>
        <end position="478"/>
    </location>
</feature>
<dbReference type="Proteomes" id="UP001178507">
    <property type="component" value="Unassembled WGS sequence"/>
</dbReference>